<dbReference type="GO" id="GO:0005506">
    <property type="term" value="F:iron ion binding"/>
    <property type="evidence" value="ECO:0007669"/>
    <property type="project" value="InterPro"/>
</dbReference>
<name>A0A2R8B477_9RHOB</name>
<keyword evidence="2 8" id="KW-0349">Heme</keyword>
<comment type="function">
    <text evidence="7">Cytochromes P450 are a group of heme-thiolate monooxygenases. They oxidize a variety of structurally unrelated compounds, including steroids, fatty acids, and xenobiotics.</text>
</comment>
<dbReference type="GO" id="GO:0006707">
    <property type="term" value="P:cholesterol catabolic process"/>
    <property type="evidence" value="ECO:0007669"/>
    <property type="project" value="TreeGrafter"/>
</dbReference>
<dbReference type="AlphaFoldDB" id="A0A2R8B477"/>
<evidence type="ECO:0000313" key="9">
    <source>
        <dbReference type="EMBL" id="SPH17419.1"/>
    </source>
</evidence>
<proteinExistence type="inferred from homology"/>
<dbReference type="RefSeq" id="WP_108851867.1">
    <property type="nucleotide sequence ID" value="NZ_OMOQ01000001.1"/>
</dbReference>
<dbReference type="CDD" id="cd20625">
    <property type="entry name" value="CYP164-like"/>
    <property type="match status" value="1"/>
</dbReference>
<evidence type="ECO:0000256" key="3">
    <source>
        <dbReference type="ARBA" id="ARBA00022723"/>
    </source>
</evidence>
<dbReference type="Pfam" id="PF00067">
    <property type="entry name" value="p450"/>
    <property type="match status" value="1"/>
</dbReference>
<evidence type="ECO:0000256" key="5">
    <source>
        <dbReference type="ARBA" id="ARBA00023004"/>
    </source>
</evidence>
<dbReference type="InterPro" id="IPR017972">
    <property type="entry name" value="Cyt_P450_CS"/>
</dbReference>
<evidence type="ECO:0000256" key="2">
    <source>
        <dbReference type="ARBA" id="ARBA00022617"/>
    </source>
</evidence>
<protein>
    <submittedName>
        <fullName evidence="9">Biotin biosynthesis cytochrome P450</fullName>
        <ecNumber evidence="9">1.14.14.46</ecNumber>
    </submittedName>
</protein>
<dbReference type="GO" id="GO:0008395">
    <property type="term" value="F:steroid hydroxylase activity"/>
    <property type="evidence" value="ECO:0007669"/>
    <property type="project" value="TreeGrafter"/>
</dbReference>
<comment type="similarity">
    <text evidence="1 8">Belongs to the cytochrome P450 family.</text>
</comment>
<keyword evidence="6 8" id="KW-0503">Monooxygenase</keyword>
<accession>A0A2R8B477</accession>
<gene>
    <name evidence="9" type="primary">bioI</name>
    <name evidence="9" type="ORF">DEA8626_00937</name>
</gene>
<dbReference type="PANTHER" id="PTHR46696">
    <property type="entry name" value="P450, PUTATIVE (EUROFUNG)-RELATED"/>
    <property type="match status" value="1"/>
</dbReference>
<keyword evidence="4 8" id="KW-0560">Oxidoreductase</keyword>
<dbReference type="GO" id="GO:0036199">
    <property type="term" value="F:cholest-4-en-3-one 26-monooxygenase activity"/>
    <property type="evidence" value="ECO:0007669"/>
    <property type="project" value="TreeGrafter"/>
</dbReference>
<organism evidence="9 10">
    <name type="scientific">Albidovulum aquaemixtae</name>
    <dbReference type="NCBI Taxonomy" id="1542388"/>
    <lineage>
        <taxon>Bacteria</taxon>
        <taxon>Pseudomonadati</taxon>
        <taxon>Pseudomonadota</taxon>
        <taxon>Alphaproteobacteria</taxon>
        <taxon>Rhodobacterales</taxon>
        <taxon>Paracoccaceae</taxon>
        <taxon>Albidovulum</taxon>
    </lineage>
</organism>
<dbReference type="EMBL" id="OMOQ01000001">
    <property type="protein sequence ID" value="SPH17419.1"/>
    <property type="molecule type" value="Genomic_DNA"/>
</dbReference>
<keyword evidence="10" id="KW-1185">Reference proteome</keyword>
<keyword evidence="3 8" id="KW-0479">Metal-binding</keyword>
<dbReference type="PRINTS" id="PR00359">
    <property type="entry name" value="BP450"/>
</dbReference>
<evidence type="ECO:0000256" key="4">
    <source>
        <dbReference type="ARBA" id="ARBA00023002"/>
    </source>
</evidence>
<dbReference type="SUPFAM" id="SSF48264">
    <property type="entry name" value="Cytochrome P450"/>
    <property type="match status" value="1"/>
</dbReference>
<evidence type="ECO:0000313" key="10">
    <source>
        <dbReference type="Proteomes" id="UP000244924"/>
    </source>
</evidence>
<dbReference type="FunFam" id="1.10.630.10:FF:000018">
    <property type="entry name" value="Cytochrome P450 monooxygenase"/>
    <property type="match status" value="1"/>
</dbReference>
<dbReference type="InterPro" id="IPR001128">
    <property type="entry name" value="Cyt_P450"/>
</dbReference>
<dbReference type="PROSITE" id="PS00086">
    <property type="entry name" value="CYTOCHROME_P450"/>
    <property type="match status" value="1"/>
</dbReference>
<keyword evidence="5 8" id="KW-0408">Iron</keyword>
<evidence type="ECO:0000256" key="6">
    <source>
        <dbReference type="ARBA" id="ARBA00023033"/>
    </source>
</evidence>
<dbReference type="Gene3D" id="1.10.630.10">
    <property type="entry name" value="Cytochrome P450"/>
    <property type="match status" value="1"/>
</dbReference>
<evidence type="ECO:0000256" key="7">
    <source>
        <dbReference type="ARBA" id="ARBA00043906"/>
    </source>
</evidence>
<dbReference type="PANTHER" id="PTHR46696:SF4">
    <property type="entry name" value="BIOTIN BIOSYNTHESIS CYTOCHROME P450"/>
    <property type="match status" value="1"/>
</dbReference>
<dbReference type="OrthoDB" id="9801155at2"/>
<dbReference type="PRINTS" id="PR00385">
    <property type="entry name" value="P450"/>
</dbReference>
<dbReference type="InterPro" id="IPR036396">
    <property type="entry name" value="Cyt_P450_sf"/>
</dbReference>
<dbReference type="GO" id="GO:0020037">
    <property type="term" value="F:heme binding"/>
    <property type="evidence" value="ECO:0007669"/>
    <property type="project" value="InterPro"/>
</dbReference>
<dbReference type="InterPro" id="IPR002397">
    <property type="entry name" value="Cyt_P450_B"/>
</dbReference>
<sequence length="397" mass="44166">MNALDQSPTDARFVQNPYQFYERARRAGPLFYWNEYQFVCATSAATVGAILRDRRFGREVPEEKRAPVPENVRPFYAVEAHSMLELEPPRHTRLRNHVLRAFTSRRIAALAPEIAALSHTLIDAFPAGEFDLLSHFAQKLPVIVIARLLGVPEDRADDLLHWSNAMVAMYQARRTRATEDAAVAATNAFVAFLNGYVEERLARPSDDLITHLIAAEAGSDALSTDELISTCILLLNAGHEATVHTLGNGVKVLIEKGIGGEALAPDRVEATVEEILRFDPPLHLFTRHAYDDIEISGHTFRRGDEVGLLLAAANRDPQAWDRPARFNPARPAKANHSFGAGIHFCVGAPLARLELQVALPILFERLPGLAFAKKPRYANLYHFHGLERLQVASRERG</sequence>
<evidence type="ECO:0000256" key="1">
    <source>
        <dbReference type="ARBA" id="ARBA00010617"/>
    </source>
</evidence>
<evidence type="ECO:0000256" key="8">
    <source>
        <dbReference type="RuleBase" id="RU000461"/>
    </source>
</evidence>
<dbReference type="Proteomes" id="UP000244924">
    <property type="component" value="Unassembled WGS sequence"/>
</dbReference>
<reference evidence="9 10" key="1">
    <citation type="submission" date="2018-03" db="EMBL/GenBank/DDBJ databases">
        <authorList>
            <person name="Keele B.F."/>
        </authorList>
    </citation>
    <scope>NUCLEOTIDE SEQUENCE [LARGE SCALE GENOMIC DNA]</scope>
    <source>
        <strain evidence="9 10">CECT 8626</strain>
    </source>
</reference>
<dbReference type="EC" id="1.14.14.46" evidence="9"/>